<dbReference type="Proteomes" id="UP000196138">
    <property type="component" value="Chromosome"/>
</dbReference>
<dbReference type="EMBL" id="CP021455">
    <property type="protein sequence ID" value="ARU06130.1"/>
    <property type="molecule type" value="Genomic_DNA"/>
</dbReference>
<evidence type="ECO:0000313" key="2">
    <source>
        <dbReference type="Proteomes" id="UP000196138"/>
    </source>
</evidence>
<dbReference type="KEGG" id="cser:CCO03_16925"/>
<protein>
    <recommendedName>
        <fullName evidence="3">DUF2514 domain-containing protein</fullName>
    </recommendedName>
</protein>
<evidence type="ECO:0000313" key="1">
    <source>
        <dbReference type="EMBL" id="ARU06130.1"/>
    </source>
</evidence>
<proteinExistence type="predicted"/>
<dbReference type="InterPro" id="IPR019659">
    <property type="entry name" value="DUF2514"/>
</dbReference>
<sequence length="169" mass="17644">MTSRIESVLAAIVAAAILGLAAWWHTGQVKKAEQAVHAHYAAVLADIRDKTATAATAFRARETQWQTHIEKETQDGQDRIDAARRDAIGARAAADGLRADLARYRAAARATQDPCAAAAGPPASDALDLLADLLTGADEAAGELAAAADLAHAAGFTCERAYDALTNQL</sequence>
<dbReference type="AlphaFoldDB" id="A0A1Y0ERT0"/>
<organism evidence="1 2">
    <name type="scientific">Comamonas serinivorans</name>
    <dbReference type="NCBI Taxonomy" id="1082851"/>
    <lineage>
        <taxon>Bacteria</taxon>
        <taxon>Pseudomonadati</taxon>
        <taxon>Pseudomonadota</taxon>
        <taxon>Betaproteobacteria</taxon>
        <taxon>Burkholderiales</taxon>
        <taxon>Comamonadaceae</taxon>
        <taxon>Comamonas</taxon>
    </lineage>
</organism>
<gene>
    <name evidence="1" type="ORF">CCO03_16925</name>
</gene>
<name>A0A1Y0ERT0_9BURK</name>
<keyword evidence="2" id="KW-1185">Reference proteome</keyword>
<reference evidence="1 2" key="1">
    <citation type="submission" date="2017-05" db="EMBL/GenBank/DDBJ databases">
        <authorList>
            <person name="Song R."/>
            <person name="Chenine A.L."/>
            <person name="Ruprecht R.M."/>
        </authorList>
    </citation>
    <scope>NUCLEOTIDE SEQUENCE [LARGE SCALE GENOMIC DNA]</scope>
    <source>
        <strain evidence="1 2">DSM 26136</strain>
    </source>
</reference>
<dbReference type="RefSeq" id="WP_087282968.1">
    <property type="nucleotide sequence ID" value="NZ_CP021455.1"/>
</dbReference>
<evidence type="ECO:0008006" key="3">
    <source>
        <dbReference type="Google" id="ProtNLM"/>
    </source>
</evidence>
<dbReference type="Pfam" id="PF10721">
    <property type="entry name" value="DUF2514"/>
    <property type="match status" value="1"/>
</dbReference>
<accession>A0A1Y0ERT0</accession>